<dbReference type="Proteomes" id="UP000015106">
    <property type="component" value="Chromosome 3"/>
</dbReference>
<dbReference type="Gramene" id="TuG1812G0300003592.01.T03">
    <property type="protein sequence ID" value="TuG1812G0300003592.01.T03"/>
    <property type="gene ID" value="TuG1812G0300003592.01"/>
</dbReference>
<reference evidence="2" key="1">
    <citation type="journal article" date="2013" name="Nature">
        <title>Draft genome of the wheat A-genome progenitor Triticum urartu.</title>
        <authorList>
            <person name="Ling H.Q."/>
            <person name="Zhao S."/>
            <person name="Liu D."/>
            <person name="Wang J."/>
            <person name="Sun H."/>
            <person name="Zhang C."/>
            <person name="Fan H."/>
            <person name="Li D."/>
            <person name="Dong L."/>
            <person name="Tao Y."/>
            <person name="Gao C."/>
            <person name="Wu H."/>
            <person name="Li Y."/>
            <person name="Cui Y."/>
            <person name="Guo X."/>
            <person name="Zheng S."/>
            <person name="Wang B."/>
            <person name="Yu K."/>
            <person name="Liang Q."/>
            <person name="Yang W."/>
            <person name="Lou X."/>
            <person name="Chen J."/>
            <person name="Feng M."/>
            <person name="Jian J."/>
            <person name="Zhang X."/>
            <person name="Luo G."/>
            <person name="Jiang Y."/>
            <person name="Liu J."/>
            <person name="Wang Z."/>
            <person name="Sha Y."/>
            <person name="Zhang B."/>
            <person name="Wu H."/>
            <person name="Tang D."/>
            <person name="Shen Q."/>
            <person name="Xue P."/>
            <person name="Zou S."/>
            <person name="Wang X."/>
            <person name="Liu X."/>
            <person name="Wang F."/>
            <person name="Yang Y."/>
            <person name="An X."/>
            <person name="Dong Z."/>
            <person name="Zhang K."/>
            <person name="Zhang X."/>
            <person name="Luo M.C."/>
            <person name="Dvorak J."/>
            <person name="Tong Y."/>
            <person name="Wang J."/>
            <person name="Yang H."/>
            <person name="Li Z."/>
            <person name="Wang D."/>
            <person name="Zhang A."/>
            <person name="Wang J."/>
        </authorList>
    </citation>
    <scope>NUCLEOTIDE SEQUENCE</scope>
    <source>
        <strain evidence="2">cv. G1812</strain>
    </source>
</reference>
<reference evidence="1" key="2">
    <citation type="submission" date="2018-03" db="EMBL/GenBank/DDBJ databases">
        <title>The Triticum urartu genome reveals the dynamic nature of wheat genome evolution.</title>
        <authorList>
            <person name="Ling H."/>
            <person name="Ma B."/>
            <person name="Shi X."/>
            <person name="Liu H."/>
            <person name="Dong L."/>
            <person name="Sun H."/>
            <person name="Cao Y."/>
            <person name="Gao Q."/>
            <person name="Zheng S."/>
            <person name="Li Y."/>
            <person name="Yu Y."/>
            <person name="Du H."/>
            <person name="Qi M."/>
            <person name="Li Y."/>
            <person name="Yu H."/>
            <person name="Cui Y."/>
            <person name="Wang N."/>
            <person name="Chen C."/>
            <person name="Wu H."/>
            <person name="Zhao Y."/>
            <person name="Zhang J."/>
            <person name="Li Y."/>
            <person name="Zhou W."/>
            <person name="Zhang B."/>
            <person name="Hu W."/>
            <person name="Eijk M."/>
            <person name="Tang J."/>
            <person name="Witsenboer H."/>
            <person name="Zhao S."/>
            <person name="Li Z."/>
            <person name="Zhang A."/>
            <person name="Wang D."/>
            <person name="Liang C."/>
        </authorList>
    </citation>
    <scope>NUCLEOTIDE SEQUENCE [LARGE SCALE GENOMIC DNA]</scope>
    <source>
        <strain evidence="1">cv. G1812</strain>
    </source>
</reference>
<evidence type="ECO:0000313" key="1">
    <source>
        <dbReference type="EnsemblPlants" id="TuG1812G0300003592.01.T03"/>
    </source>
</evidence>
<accession>A0A8R7TYM1</accession>
<reference evidence="1" key="3">
    <citation type="submission" date="2022-06" db="UniProtKB">
        <authorList>
            <consortium name="EnsemblPlants"/>
        </authorList>
    </citation>
    <scope>IDENTIFICATION</scope>
</reference>
<organism evidence="1 2">
    <name type="scientific">Triticum urartu</name>
    <name type="common">Red wild einkorn</name>
    <name type="synonym">Crithodium urartu</name>
    <dbReference type="NCBI Taxonomy" id="4572"/>
    <lineage>
        <taxon>Eukaryota</taxon>
        <taxon>Viridiplantae</taxon>
        <taxon>Streptophyta</taxon>
        <taxon>Embryophyta</taxon>
        <taxon>Tracheophyta</taxon>
        <taxon>Spermatophyta</taxon>
        <taxon>Magnoliopsida</taxon>
        <taxon>Liliopsida</taxon>
        <taxon>Poales</taxon>
        <taxon>Poaceae</taxon>
        <taxon>BOP clade</taxon>
        <taxon>Pooideae</taxon>
        <taxon>Triticodae</taxon>
        <taxon>Triticeae</taxon>
        <taxon>Triticinae</taxon>
        <taxon>Triticum</taxon>
    </lineage>
</organism>
<evidence type="ECO:0000313" key="2">
    <source>
        <dbReference type="Proteomes" id="UP000015106"/>
    </source>
</evidence>
<dbReference type="EnsemblPlants" id="TuG1812G0300003592.01.T03">
    <property type="protein sequence ID" value="TuG1812G0300003592.01.T03"/>
    <property type="gene ID" value="TuG1812G0300003592.01"/>
</dbReference>
<sequence length="95" mass="10933">MTPCPPWLAAGAEKEVACPAWMGRRRRLGGGGSLLELTRNLSLLELTRMDLTSCRLHMPPTLSFHWQRRTNRGVVLPNRFLFLQQRPRSNTVLRH</sequence>
<name>A0A8R7TYM1_TRIUA</name>
<keyword evidence="2" id="KW-1185">Reference proteome</keyword>
<protein>
    <submittedName>
        <fullName evidence="1">Uncharacterized protein</fullName>
    </submittedName>
</protein>
<proteinExistence type="predicted"/>
<dbReference type="AlphaFoldDB" id="A0A8R7TYM1"/>